<dbReference type="AlphaFoldDB" id="A0A1I7DBE2"/>
<dbReference type="Gene3D" id="3.40.50.300">
    <property type="entry name" value="P-loop containing nucleotide triphosphate hydrolases"/>
    <property type="match status" value="2"/>
</dbReference>
<reference evidence="3" key="1">
    <citation type="submission" date="2016-10" db="EMBL/GenBank/DDBJ databases">
        <authorList>
            <person name="Varghese N."/>
            <person name="Submissions S."/>
        </authorList>
    </citation>
    <scope>NUCLEOTIDE SEQUENCE [LARGE SCALE GENOMIC DNA]</scope>
    <source>
        <strain evidence="3">DSM 46136</strain>
    </source>
</reference>
<dbReference type="SUPFAM" id="SSF52540">
    <property type="entry name" value="P-loop containing nucleoside triphosphate hydrolases"/>
    <property type="match status" value="1"/>
</dbReference>
<dbReference type="Pfam" id="PF13604">
    <property type="entry name" value="AAA_30"/>
    <property type="match status" value="1"/>
</dbReference>
<dbReference type="Gene3D" id="2.30.30.940">
    <property type="match status" value="1"/>
</dbReference>
<evidence type="ECO:0000256" key="1">
    <source>
        <dbReference type="SAM" id="MobiDB-lite"/>
    </source>
</evidence>
<dbReference type="InterPro" id="IPR027417">
    <property type="entry name" value="P-loop_NTPase"/>
</dbReference>
<keyword evidence="3" id="KW-1185">Reference proteome</keyword>
<sequence length="276" mass="28707">MLDQDTARALLVVADECQARLALLGDRHQLAAVGRGGVLDLAAAAADRVDPGACLNLESVRVFIRTNADGVTVRDDEYAALTLAMRRGNDSGAVFDALLARNQIRLHTDTEALRDALAEVAANSPSADVALVANTLEQVDALNAAVRARLVAAGRVDNTNVVTIRTGQRIGAGDRIATRRNDRDLDVANRDTWTVTAIDGRSGLHVTPYTAGGGDVPAGESPQRAPRTSGCCPPTTSATTSSWPTPPPCTASRGLPSAPRTCCSASPTAPPRPTSA</sequence>
<name>A0A1I7DBE2_9ACTN</name>
<evidence type="ECO:0000313" key="3">
    <source>
        <dbReference type="Proteomes" id="UP000199546"/>
    </source>
</evidence>
<gene>
    <name evidence="2" type="ORF">SAMN05660657_05583</name>
</gene>
<evidence type="ECO:0000313" key="2">
    <source>
        <dbReference type="EMBL" id="SFU09011.1"/>
    </source>
</evidence>
<organism evidence="2 3">
    <name type="scientific">Geodermatophilus amargosae</name>
    <dbReference type="NCBI Taxonomy" id="1296565"/>
    <lineage>
        <taxon>Bacteria</taxon>
        <taxon>Bacillati</taxon>
        <taxon>Actinomycetota</taxon>
        <taxon>Actinomycetes</taxon>
        <taxon>Geodermatophilales</taxon>
        <taxon>Geodermatophilaceae</taxon>
        <taxon>Geodermatophilus</taxon>
    </lineage>
</organism>
<dbReference type="EMBL" id="FPBA01000044">
    <property type="protein sequence ID" value="SFU09011.1"/>
    <property type="molecule type" value="Genomic_DNA"/>
</dbReference>
<dbReference type="Proteomes" id="UP000199546">
    <property type="component" value="Unassembled WGS sequence"/>
</dbReference>
<dbReference type="STRING" id="1296565.SAMN05660657_05583"/>
<feature type="compositionally biased region" description="Low complexity" evidence="1">
    <location>
        <begin position="228"/>
        <end position="243"/>
    </location>
</feature>
<feature type="region of interest" description="Disordered" evidence="1">
    <location>
        <begin position="208"/>
        <end position="276"/>
    </location>
</feature>
<accession>A0A1I7DBE2</accession>
<protein>
    <submittedName>
        <fullName evidence="2">AAA domain-containing protein</fullName>
    </submittedName>
</protein>
<proteinExistence type="predicted"/>